<gene>
    <name evidence="3" type="ORF">BEN30_06335</name>
</gene>
<feature type="compositionally biased region" description="Basic and acidic residues" evidence="1">
    <location>
        <begin position="400"/>
        <end position="417"/>
    </location>
</feature>
<accession>A0A1E5Q9L4</accession>
<protein>
    <recommendedName>
        <fullName evidence="2">FecR protein domain-containing protein</fullName>
    </recommendedName>
</protein>
<dbReference type="OrthoDB" id="9773411at2"/>
<name>A0A1E5Q9L4_9PROT</name>
<dbReference type="EMBL" id="MCGG01000014">
    <property type="protein sequence ID" value="OEJ68374.1"/>
    <property type="molecule type" value="Genomic_DNA"/>
</dbReference>
<feature type="domain" description="FecR protein" evidence="2">
    <location>
        <begin position="145"/>
        <end position="241"/>
    </location>
</feature>
<evidence type="ECO:0000313" key="3">
    <source>
        <dbReference type="EMBL" id="OEJ68374.1"/>
    </source>
</evidence>
<dbReference type="Pfam" id="PF04773">
    <property type="entry name" value="FecR"/>
    <property type="match status" value="1"/>
</dbReference>
<proteinExistence type="predicted"/>
<dbReference type="STRING" id="28181.BEN30_06335"/>
<reference evidence="4" key="1">
    <citation type="submission" date="2016-07" db="EMBL/GenBank/DDBJ databases">
        <authorList>
            <person name="Florea S."/>
            <person name="Webb J.S."/>
            <person name="Jaromczyk J."/>
            <person name="Schardl C.L."/>
        </authorList>
    </citation>
    <scope>NUCLEOTIDE SEQUENCE [LARGE SCALE GENOMIC DNA]</scope>
    <source>
        <strain evidence="4">MV-1</strain>
    </source>
</reference>
<evidence type="ECO:0000313" key="4">
    <source>
        <dbReference type="Proteomes" id="UP000095347"/>
    </source>
</evidence>
<dbReference type="InterPro" id="IPR006860">
    <property type="entry name" value="FecR"/>
</dbReference>
<evidence type="ECO:0000256" key="1">
    <source>
        <dbReference type="SAM" id="MobiDB-lite"/>
    </source>
</evidence>
<evidence type="ECO:0000259" key="2">
    <source>
        <dbReference type="Pfam" id="PF04773"/>
    </source>
</evidence>
<feature type="compositionally biased region" description="Low complexity" evidence="1">
    <location>
        <begin position="513"/>
        <end position="533"/>
    </location>
</feature>
<dbReference type="PANTHER" id="PTHR38731">
    <property type="entry name" value="LIPL45-RELATED LIPOPROTEIN-RELATED"/>
    <property type="match status" value="1"/>
</dbReference>
<comment type="caution">
    <text evidence="3">The sequence shown here is derived from an EMBL/GenBank/DDBJ whole genome shotgun (WGS) entry which is preliminary data.</text>
</comment>
<organism evidence="3 4">
    <name type="scientific">Magnetovibrio blakemorei</name>
    <dbReference type="NCBI Taxonomy" id="28181"/>
    <lineage>
        <taxon>Bacteria</taxon>
        <taxon>Pseudomonadati</taxon>
        <taxon>Pseudomonadota</taxon>
        <taxon>Alphaproteobacteria</taxon>
        <taxon>Rhodospirillales</taxon>
        <taxon>Magnetovibrionaceae</taxon>
        <taxon>Magnetovibrio</taxon>
    </lineage>
</organism>
<keyword evidence="4" id="KW-1185">Reference proteome</keyword>
<sequence length="540" mass="54863">MATNDLGNTPLDATGANASTTIEATTSDMLTLPDGLNPATADFAHEGPDLVMTWPDGSEVVVTDYFTMDPLPDLSSAQGAQVAGDLAGRLAGSVAPGMVAQAGAEGVAEQPIGQVENLQGTVTAIRADGTRVELKVGDPVYQGDILETGADGSIGVILADETTFSMAEDGRMVLDEMVYDPGTQEGSVSLSVMQGVFTFVSGQVAKTDPDAMSLHTPVATIGIRGTQVGLDIKDGQTLDIALMEESDGFIGEVVVMNGAGVSVLNGANEFTVVHSFSTSPSATSTISSDQMISQFSSALRHLPLTQPNANDFGLQASGINYNEYDTAAGGAQVGGDALAEIDTTSVTDVLDTDLANWNVASGDTGQTGSNDSHSAMDVDHIASAILTKLGGTDGPPSEPKVSKDPKPSSDPKGHDDPTSPPPDSAAEPVITFAGATGNEDGSFDLNITVAAGDPNDTISDIIISGDLHGGTLSAGTDNGNGTWTVTQDQLNGLQIIPKGDYSGTFDLSVSATATSSDNTDTASSSTTASVNVNPVADAPT</sequence>
<feature type="region of interest" description="Disordered" evidence="1">
    <location>
        <begin position="387"/>
        <end position="428"/>
    </location>
</feature>
<dbReference type="AlphaFoldDB" id="A0A1E5Q9L4"/>
<dbReference type="RefSeq" id="WP_069957215.1">
    <property type="nucleotide sequence ID" value="NZ_MCGG01000014.1"/>
</dbReference>
<feature type="region of interest" description="Disordered" evidence="1">
    <location>
        <begin position="513"/>
        <end position="540"/>
    </location>
</feature>
<dbReference type="Proteomes" id="UP000095347">
    <property type="component" value="Unassembled WGS sequence"/>
</dbReference>